<protein>
    <recommendedName>
        <fullName evidence="4">DUF1275 domain-containing protein</fullName>
    </recommendedName>
</protein>
<dbReference type="PANTHER" id="PTHR37314:SF4">
    <property type="entry name" value="UPF0700 TRANSMEMBRANE PROTEIN YOAK"/>
    <property type="match status" value="1"/>
</dbReference>
<dbReference type="InterPro" id="IPR010699">
    <property type="entry name" value="DUF1275"/>
</dbReference>
<evidence type="ECO:0000313" key="3">
    <source>
        <dbReference type="Proteomes" id="UP000586454"/>
    </source>
</evidence>
<accession>A0A6V6Y2U3</accession>
<feature type="transmembrane region" description="Helical" evidence="1">
    <location>
        <begin position="77"/>
        <end position="93"/>
    </location>
</feature>
<name>A0A6V6Y2U3_9FIRM</name>
<keyword evidence="1" id="KW-0472">Membrane</keyword>
<feature type="transmembrane region" description="Helical" evidence="1">
    <location>
        <begin position="51"/>
        <end position="70"/>
    </location>
</feature>
<evidence type="ECO:0000256" key="1">
    <source>
        <dbReference type="SAM" id="Phobius"/>
    </source>
</evidence>
<dbReference type="EMBL" id="CAIJCS010000016">
    <property type="protein sequence ID" value="CAC9928667.1"/>
    <property type="molecule type" value="Genomic_DNA"/>
</dbReference>
<comment type="caution">
    <text evidence="2">The sequence shown here is derived from an EMBL/GenBank/DDBJ whole genome shotgun (WGS) entry which is preliminary data.</text>
</comment>
<feature type="transmembrane region" description="Helical" evidence="1">
    <location>
        <begin position="184"/>
        <end position="205"/>
    </location>
</feature>
<dbReference type="AlphaFoldDB" id="A0A6V6Y2U3"/>
<feature type="transmembrane region" description="Helical" evidence="1">
    <location>
        <begin position="105"/>
        <end position="124"/>
    </location>
</feature>
<organism evidence="2 3">
    <name type="scientific">Aedoeadaptatus nemausensis</name>
    <dbReference type="NCBI Taxonomy" id="2582829"/>
    <lineage>
        <taxon>Bacteria</taxon>
        <taxon>Bacillati</taxon>
        <taxon>Bacillota</taxon>
        <taxon>Tissierellia</taxon>
        <taxon>Tissierellales</taxon>
        <taxon>Peptoniphilaceae</taxon>
        <taxon>Aedoeadaptatus</taxon>
    </lineage>
</organism>
<reference evidence="2 3" key="1">
    <citation type="submission" date="2020-06" db="EMBL/GenBank/DDBJ databases">
        <authorList>
            <person name="Criscuolo A."/>
        </authorList>
    </citation>
    <scope>NUCLEOTIDE SEQUENCE [LARGE SCALE GENOMIC DNA]</scope>
    <source>
        <strain evidence="2">1804121828</strain>
    </source>
</reference>
<dbReference type="PANTHER" id="PTHR37314">
    <property type="entry name" value="SLR0142 PROTEIN"/>
    <property type="match status" value="1"/>
</dbReference>
<keyword evidence="3" id="KW-1185">Reference proteome</keyword>
<gene>
    <name evidence="2" type="ORF">PEPNEM18_00730</name>
</gene>
<sequence>MISFDEWVTVMRKDERKYSESLLFATLLTLAGGLQDAYSYAARGQVFVNALTGNVVLLGLSFVSGDFYLIFRYLRQIIAFALGVYVSGRIIFSRRHFFGIHWRRFILLGEGAALVIVGFLPHTYDALANFLMATACGIQVNTFQKFADINFATTMCVGNVRTIMHNLAGYHHNRRSIHKHKSRTVFYIVFIFLVGASLGGFFLPIIGLRTIWISALFLFLAFVLLRFEEEEEEES</sequence>
<keyword evidence="1" id="KW-0812">Transmembrane</keyword>
<proteinExistence type="predicted"/>
<evidence type="ECO:0008006" key="4">
    <source>
        <dbReference type="Google" id="ProtNLM"/>
    </source>
</evidence>
<dbReference type="Pfam" id="PF06912">
    <property type="entry name" value="DUF1275"/>
    <property type="match status" value="1"/>
</dbReference>
<dbReference type="Proteomes" id="UP000586454">
    <property type="component" value="Unassembled WGS sequence"/>
</dbReference>
<feature type="transmembrane region" description="Helical" evidence="1">
    <location>
        <begin position="211"/>
        <end position="227"/>
    </location>
</feature>
<evidence type="ECO:0000313" key="2">
    <source>
        <dbReference type="EMBL" id="CAC9928667.1"/>
    </source>
</evidence>
<keyword evidence="1" id="KW-1133">Transmembrane helix</keyword>